<reference evidence="2 3" key="1">
    <citation type="submission" date="2016-03" db="EMBL/GenBank/DDBJ databases">
        <title>Niastella vici sp. nov., isolated from farmland soil.</title>
        <authorList>
            <person name="Chen L."/>
            <person name="Wang D."/>
            <person name="Yang S."/>
            <person name="Wang G."/>
        </authorList>
    </citation>
    <scope>NUCLEOTIDE SEQUENCE [LARGE SCALE GENOMIC DNA]</scope>
    <source>
        <strain evidence="2 3">DJ57</strain>
    </source>
</reference>
<comment type="caution">
    <text evidence="2">The sequence shown here is derived from an EMBL/GenBank/DDBJ whole genome shotgun (WGS) entry which is preliminary data.</text>
</comment>
<dbReference type="EMBL" id="LVYD01000013">
    <property type="protein sequence ID" value="OQP65735.1"/>
    <property type="molecule type" value="Genomic_DNA"/>
</dbReference>
<keyword evidence="3" id="KW-1185">Reference proteome</keyword>
<protein>
    <submittedName>
        <fullName evidence="2">Uncharacterized protein</fullName>
    </submittedName>
</protein>
<evidence type="ECO:0000256" key="1">
    <source>
        <dbReference type="SAM" id="SignalP"/>
    </source>
</evidence>
<evidence type="ECO:0000313" key="3">
    <source>
        <dbReference type="Proteomes" id="UP000192796"/>
    </source>
</evidence>
<dbReference type="AlphaFoldDB" id="A0A1V9G521"/>
<dbReference type="Proteomes" id="UP000192796">
    <property type="component" value="Unassembled WGS sequence"/>
</dbReference>
<feature type="chain" id="PRO_5012370630" evidence="1">
    <location>
        <begin position="30"/>
        <end position="70"/>
    </location>
</feature>
<name>A0A1V9G521_9BACT</name>
<gene>
    <name evidence="2" type="ORF">A3860_14130</name>
</gene>
<organism evidence="2 3">
    <name type="scientific">Niastella vici</name>
    <dbReference type="NCBI Taxonomy" id="1703345"/>
    <lineage>
        <taxon>Bacteria</taxon>
        <taxon>Pseudomonadati</taxon>
        <taxon>Bacteroidota</taxon>
        <taxon>Chitinophagia</taxon>
        <taxon>Chitinophagales</taxon>
        <taxon>Chitinophagaceae</taxon>
        <taxon>Niastella</taxon>
    </lineage>
</organism>
<evidence type="ECO:0000313" key="2">
    <source>
        <dbReference type="EMBL" id="OQP65735.1"/>
    </source>
</evidence>
<feature type="signal peptide" evidence="1">
    <location>
        <begin position="1"/>
        <end position="29"/>
    </location>
</feature>
<proteinExistence type="predicted"/>
<keyword evidence="1" id="KW-0732">Signal</keyword>
<accession>A0A1V9G521</accession>
<sequence>MKWSLGRLARLTLLQSLFFVVGAGAGAGAAGFTIEESCANNGSTDANARESVINFFILFSNDCQKYLSQG</sequence>